<proteinExistence type="predicted"/>
<sequence>MPKTFRVVSSALGGQITAPSWEKSTTDQESITPTLAGKAEGPNKDDAKSASGRRGGCCWPRAREDGGAEHDRDGKNNQGQRDEEKHGIHNPRRMTMVQHQEIVLCSVIVTTFEGQDDYLMAGHRCSLVPSLSAQRRLVAGSSQSKLL</sequence>
<name>A0A835P6P1_VANPL</name>
<dbReference type="Proteomes" id="UP000636800">
    <property type="component" value="Unassembled WGS sequence"/>
</dbReference>
<gene>
    <name evidence="3" type="ORF">HPP92_028795</name>
    <name evidence="2" type="ORF">HPP92_028806</name>
</gene>
<evidence type="ECO:0000313" key="2">
    <source>
        <dbReference type="EMBL" id="KAG0446499.1"/>
    </source>
</evidence>
<evidence type="ECO:0000313" key="4">
    <source>
        <dbReference type="Proteomes" id="UP000636800"/>
    </source>
</evidence>
<dbReference type="Proteomes" id="UP000639772">
    <property type="component" value="Unassembled WGS sequence"/>
</dbReference>
<protein>
    <submittedName>
        <fullName evidence="3">Uncharacterized protein</fullName>
    </submittedName>
</protein>
<keyword evidence="4" id="KW-1185">Reference proteome</keyword>
<dbReference type="EMBL" id="JADCNM010000574">
    <property type="protein sequence ID" value="KAG0446499.1"/>
    <property type="molecule type" value="Genomic_DNA"/>
</dbReference>
<evidence type="ECO:0000256" key="1">
    <source>
        <dbReference type="SAM" id="MobiDB-lite"/>
    </source>
</evidence>
<evidence type="ECO:0000313" key="5">
    <source>
        <dbReference type="Proteomes" id="UP000639772"/>
    </source>
</evidence>
<organism evidence="3 4">
    <name type="scientific">Vanilla planifolia</name>
    <name type="common">Vanilla</name>
    <dbReference type="NCBI Taxonomy" id="51239"/>
    <lineage>
        <taxon>Eukaryota</taxon>
        <taxon>Viridiplantae</taxon>
        <taxon>Streptophyta</taxon>
        <taxon>Embryophyta</taxon>
        <taxon>Tracheophyta</taxon>
        <taxon>Spermatophyta</taxon>
        <taxon>Magnoliopsida</taxon>
        <taxon>Liliopsida</taxon>
        <taxon>Asparagales</taxon>
        <taxon>Orchidaceae</taxon>
        <taxon>Vanilloideae</taxon>
        <taxon>Vanilleae</taxon>
        <taxon>Vanilla</taxon>
    </lineage>
</organism>
<accession>A0A835P6P1</accession>
<dbReference type="AlphaFoldDB" id="A0A835P6P1"/>
<feature type="compositionally biased region" description="Basic and acidic residues" evidence="1">
    <location>
        <begin position="61"/>
        <end position="87"/>
    </location>
</feature>
<comment type="caution">
    <text evidence="3">The sequence shown here is derived from an EMBL/GenBank/DDBJ whole genome shotgun (WGS) entry which is preliminary data.</text>
</comment>
<feature type="region of interest" description="Disordered" evidence="1">
    <location>
        <begin position="1"/>
        <end position="94"/>
    </location>
</feature>
<reference evidence="4 5" key="1">
    <citation type="journal article" date="2020" name="Nat. Food">
        <title>A phased Vanilla planifolia genome enables genetic improvement of flavour and production.</title>
        <authorList>
            <person name="Hasing T."/>
            <person name="Tang H."/>
            <person name="Brym M."/>
            <person name="Khazi F."/>
            <person name="Huang T."/>
            <person name="Chambers A.H."/>
        </authorList>
    </citation>
    <scope>NUCLEOTIDE SEQUENCE [LARGE SCALE GENOMIC DNA]</scope>
    <source>
        <tissue evidence="3">Leaf</tissue>
    </source>
</reference>
<evidence type="ECO:0000313" key="3">
    <source>
        <dbReference type="EMBL" id="KAG0446506.1"/>
    </source>
</evidence>
<dbReference type="EMBL" id="JADCNL010000573">
    <property type="protein sequence ID" value="KAG0446506.1"/>
    <property type="molecule type" value="Genomic_DNA"/>
</dbReference>